<sequence>MLSLSAAVGAAPTNVFEKRADMCGQWDNVVSGTYTLYNNLWGRDAATSGSQCTTLDGLSGSNLKWHTKWSWAGGQYNVKSYANAVTTITKKPLSQFTSLASTWKWTYTGTSLVANVAYDLFTSSTASGNAEYEIMIWLGALGGAGPISSSGSPIATPTVAGKSWKLYNGPNGQMNVFSFVPASGNVSDFSGDLLAFVDYLSKNHGLSKTQILQSAGAGTEPFVGSNAVFTTTQYSLVAK</sequence>
<dbReference type="SUPFAM" id="SSF49899">
    <property type="entry name" value="Concanavalin A-like lectins/glucanases"/>
    <property type="match status" value="1"/>
</dbReference>
<proteinExistence type="inferred from homology"/>
<dbReference type="AlphaFoldDB" id="A0A6A5XDD7"/>
<comment type="similarity">
    <text evidence="1 2">Belongs to the glycosyl hydrolase 12 (cellulase H) family.</text>
</comment>
<evidence type="ECO:0000313" key="3">
    <source>
        <dbReference type="EMBL" id="KAF2010929.1"/>
    </source>
</evidence>
<dbReference type="EMBL" id="ML978075">
    <property type="protein sequence ID" value="KAF2010929.1"/>
    <property type="molecule type" value="Genomic_DNA"/>
</dbReference>
<keyword evidence="2" id="KW-0119">Carbohydrate metabolism</keyword>
<dbReference type="Gene3D" id="2.60.120.180">
    <property type="match status" value="1"/>
</dbReference>
<evidence type="ECO:0000256" key="1">
    <source>
        <dbReference type="ARBA" id="ARBA00005519"/>
    </source>
</evidence>
<dbReference type="Pfam" id="PF01670">
    <property type="entry name" value="Glyco_hydro_12"/>
    <property type="match status" value="1"/>
</dbReference>
<evidence type="ECO:0000256" key="2">
    <source>
        <dbReference type="RuleBase" id="RU361163"/>
    </source>
</evidence>
<name>A0A6A5XDD7_9PLEO</name>
<dbReference type="PANTHER" id="PTHR34002">
    <property type="entry name" value="BLR1656 PROTEIN"/>
    <property type="match status" value="1"/>
</dbReference>
<dbReference type="RefSeq" id="XP_033379268.1">
    <property type="nucleotide sequence ID" value="XM_033523861.1"/>
</dbReference>
<dbReference type="InterPro" id="IPR013320">
    <property type="entry name" value="ConA-like_dom_sf"/>
</dbReference>
<protein>
    <submittedName>
        <fullName evidence="3">Glycoside hydrolase family 12 protein</fullName>
    </submittedName>
</protein>
<keyword evidence="2" id="KW-0624">Polysaccharide degradation</keyword>
<dbReference type="GeneID" id="54281258"/>
<dbReference type="GO" id="GO:0000272">
    <property type="term" value="P:polysaccharide catabolic process"/>
    <property type="evidence" value="ECO:0007669"/>
    <property type="project" value="UniProtKB-KW"/>
</dbReference>
<keyword evidence="2 3" id="KW-0378">Hydrolase</keyword>
<dbReference type="Proteomes" id="UP000799778">
    <property type="component" value="Unassembled WGS sequence"/>
</dbReference>
<organism evidence="3 4">
    <name type="scientific">Aaosphaeria arxii CBS 175.79</name>
    <dbReference type="NCBI Taxonomy" id="1450172"/>
    <lineage>
        <taxon>Eukaryota</taxon>
        <taxon>Fungi</taxon>
        <taxon>Dikarya</taxon>
        <taxon>Ascomycota</taxon>
        <taxon>Pezizomycotina</taxon>
        <taxon>Dothideomycetes</taxon>
        <taxon>Pleosporomycetidae</taxon>
        <taxon>Pleosporales</taxon>
        <taxon>Pleosporales incertae sedis</taxon>
        <taxon>Aaosphaeria</taxon>
    </lineage>
</organism>
<gene>
    <name evidence="3" type="ORF">BU24DRAFT_355562</name>
</gene>
<accession>A0A6A5XDD7</accession>
<dbReference type="InterPro" id="IPR002594">
    <property type="entry name" value="GH12"/>
</dbReference>
<keyword evidence="4" id="KW-1185">Reference proteome</keyword>
<dbReference type="OrthoDB" id="95118at2759"/>
<dbReference type="GO" id="GO:0008810">
    <property type="term" value="F:cellulase activity"/>
    <property type="evidence" value="ECO:0007669"/>
    <property type="project" value="InterPro"/>
</dbReference>
<keyword evidence="2" id="KW-0326">Glycosidase</keyword>
<dbReference type="PANTHER" id="PTHR34002:SF9">
    <property type="entry name" value="XYLOGLUCAN-SPECIFIC ENDO-BETA-1,4-GLUCANASE A"/>
    <property type="match status" value="1"/>
</dbReference>
<reference evidence="3" key="1">
    <citation type="journal article" date="2020" name="Stud. Mycol.">
        <title>101 Dothideomycetes genomes: a test case for predicting lifestyles and emergence of pathogens.</title>
        <authorList>
            <person name="Haridas S."/>
            <person name="Albert R."/>
            <person name="Binder M."/>
            <person name="Bloem J."/>
            <person name="Labutti K."/>
            <person name="Salamov A."/>
            <person name="Andreopoulos B."/>
            <person name="Baker S."/>
            <person name="Barry K."/>
            <person name="Bills G."/>
            <person name="Bluhm B."/>
            <person name="Cannon C."/>
            <person name="Castanera R."/>
            <person name="Culley D."/>
            <person name="Daum C."/>
            <person name="Ezra D."/>
            <person name="Gonzalez J."/>
            <person name="Henrissat B."/>
            <person name="Kuo A."/>
            <person name="Liang C."/>
            <person name="Lipzen A."/>
            <person name="Lutzoni F."/>
            <person name="Magnuson J."/>
            <person name="Mondo S."/>
            <person name="Nolan M."/>
            <person name="Ohm R."/>
            <person name="Pangilinan J."/>
            <person name="Park H.-J."/>
            <person name="Ramirez L."/>
            <person name="Alfaro M."/>
            <person name="Sun H."/>
            <person name="Tritt A."/>
            <person name="Yoshinaga Y."/>
            <person name="Zwiers L.-H."/>
            <person name="Turgeon B."/>
            <person name="Goodwin S."/>
            <person name="Spatafora J."/>
            <person name="Crous P."/>
            <person name="Grigoriev I."/>
        </authorList>
    </citation>
    <scope>NUCLEOTIDE SEQUENCE</scope>
    <source>
        <strain evidence="3">CBS 175.79</strain>
    </source>
</reference>
<dbReference type="InterPro" id="IPR013319">
    <property type="entry name" value="GH11/12"/>
</dbReference>
<evidence type="ECO:0000313" key="4">
    <source>
        <dbReference type="Proteomes" id="UP000799778"/>
    </source>
</evidence>